<feature type="transmembrane region" description="Helical" evidence="1">
    <location>
        <begin position="131"/>
        <end position="154"/>
    </location>
</feature>
<dbReference type="AlphaFoldDB" id="A0AAJ0FC80"/>
<keyword evidence="1" id="KW-1133">Transmembrane helix</keyword>
<keyword evidence="1" id="KW-0472">Membrane</keyword>
<dbReference type="SUPFAM" id="SSF53448">
    <property type="entry name" value="Nucleotide-diphospho-sugar transferases"/>
    <property type="match status" value="1"/>
</dbReference>
<dbReference type="Proteomes" id="UP001244011">
    <property type="component" value="Unassembled WGS sequence"/>
</dbReference>
<keyword evidence="3" id="KW-1185">Reference proteome</keyword>
<evidence type="ECO:0000313" key="3">
    <source>
        <dbReference type="Proteomes" id="UP001244011"/>
    </source>
</evidence>
<accession>A0AAJ0FC80</accession>
<proteinExistence type="predicted"/>
<protein>
    <submittedName>
        <fullName evidence="2">Uncharacterized protein</fullName>
    </submittedName>
</protein>
<feature type="transmembrane region" description="Helical" evidence="1">
    <location>
        <begin position="52"/>
        <end position="76"/>
    </location>
</feature>
<evidence type="ECO:0000313" key="2">
    <source>
        <dbReference type="EMBL" id="KAK1761862.1"/>
    </source>
</evidence>
<evidence type="ECO:0000256" key="1">
    <source>
        <dbReference type="SAM" id="Phobius"/>
    </source>
</evidence>
<dbReference type="InterPro" id="IPR029044">
    <property type="entry name" value="Nucleotide-diphossugar_trans"/>
</dbReference>
<keyword evidence="1" id="KW-0812">Transmembrane</keyword>
<dbReference type="Gene3D" id="3.90.550.10">
    <property type="entry name" value="Spore Coat Polysaccharide Biosynthesis Protein SpsA, Chain A"/>
    <property type="match status" value="1"/>
</dbReference>
<name>A0AAJ0FC80_9PEZI</name>
<sequence length="370" mass="40818">MLPWRIIRIAFRRNEPSSPTYHLLEMESPLSAKELGYFSHAWMWTLIPKIPWLYVISGVAAFMWASQLIEDAFLLYCMGCEAMQSKTSKQTLVSGGVAAVSAVLHSISDVARFFFVLAITHSSNPWLGRLVLLNVILFLPARIVTLSGGILTALRMRKHEKLELTDADRHREPSLSTTPKSPMTLVIIPCYREPLSMVMASIDSVATSAYNRDRIHIFLSFDGPQNNAVFKQISRIAKAKTAPSRESLCAEGVIGDVNLTLCVFEHGGKTQCQGQTVDCIKRYHGNYMETASDTCVLFLDSDTTIQPSALRLLGAQLHPLSGAPGSLIALTTIQAITGPSSSFSAATWHRGCMETSRDHGQGYRVILCAR</sequence>
<dbReference type="RefSeq" id="XP_060278075.1">
    <property type="nucleotide sequence ID" value="XM_060423551.1"/>
</dbReference>
<feature type="transmembrane region" description="Helical" evidence="1">
    <location>
        <begin position="97"/>
        <end position="119"/>
    </location>
</feature>
<comment type="caution">
    <text evidence="2">The sequence shown here is derived from an EMBL/GenBank/DDBJ whole genome shotgun (WGS) entry which is preliminary data.</text>
</comment>
<dbReference type="EMBL" id="MU839049">
    <property type="protein sequence ID" value="KAK1761862.1"/>
    <property type="molecule type" value="Genomic_DNA"/>
</dbReference>
<organism evidence="2 3">
    <name type="scientific">Phialemonium atrogriseum</name>
    <dbReference type="NCBI Taxonomy" id="1093897"/>
    <lineage>
        <taxon>Eukaryota</taxon>
        <taxon>Fungi</taxon>
        <taxon>Dikarya</taxon>
        <taxon>Ascomycota</taxon>
        <taxon>Pezizomycotina</taxon>
        <taxon>Sordariomycetes</taxon>
        <taxon>Sordariomycetidae</taxon>
        <taxon>Cephalothecales</taxon>
        <taxon>Cephalothecaceae</taxon>
        <taxon>Phialemonium</taxon>
    </lineage>
</organism>
<dbReference type="GeneID" id="85306738"/>
<gene>
    <name evidence="2" type="ORF">QBC33DRAFT_317262</name>
</gene>
<reference evidence="2" key="1">
    <citation type="submission" date="2023-06" db="EMBL/GenBank/DDBJ databases">
        <title>Genome-scale phylogeny and comparative genomics of the fungal order Sordariales.</title>
        <authorList>
            <consortium name="Lawrence Berkeley National Laboratory"/>
            <person name="Hensen N."/>
            <person name="Bonometti L."/>
            <person name="Westerberg I."/>
            <person name="Brannstrom I.O."/>
            <person name="Guillou S."/>
            <person name="Cros-Aarteil S."/>
            <person name="Calhoun S."/>
            <person name="Haridas S."/>
            <person name="Kuo A."/>
            <person name="Mondo S."/>
            <person name="Pangilinan J."/>
            <person name="Riley R."/>
            <person name="Labutti K."/>
            <person name="Andreopoulos B."/>
            <person name="Lipzen A."/>
            <person name="Chen C."/>
            <person name="Yanf M."/>
            <person name="Daum C."/>
            <person name="Ng V."/>
            <person name="Clum A."/>
            <person name="Steindorff A."/>
            <person name="Ohm R."/>
            <person name="Martin F."/>
            <person name="Silar P."/>
            <person name="Natvig D."/>
            <person name="Lalanne C."/>
            <person name="Gautier V."/>
            <person name="Ament-Velasquez S.L."/>
            <person name="Kruys A."/>
            <person name="Hutchinson M.I."/>
            <person name="Powell A.J."/>
            <person name="Barry K."/>
            <person name="Miller A.N."/>
            <person name="Grigoriev I.V."/>
            <person name="Debuchy R."/>
            <person name="Gladieux P."/>
            <person name="Thoren M.H."/>
            <person name="Johannesson H."/>
        </authorList>
    </citation>
    <scope>NUCLEOTIDE SEQUENCE</scope>
    <source>
        <strain evidence="2">8032-3</strain>
    </source>
</reference>